<name>A0A6A6VMS1_9PLEO</name>
<dbReference type="Pfam" id="PF01557">
    <property type="entry name" value="FAA_hydrolase"/>
    <property type="match status" value="1"/>
</dbReference>
<dbReference type="Proteomes" id="UP000799440">
    <property type="component" value="Unassembled WGS sequence"/>
</dbReference>
<dbReference type="GO" id="GO:0046872">
    <property type="term" value="F:metal ion binding"/>
    <property type="evidence" value="ECO:0007669"/>
    <property type="project" value="UniProtKB-KW"/>
</dbReference>
<dbReference type="GO" id="GO:0050163">
    <property type="term" value="F:oxaloacetate tautomerase activity"/>
    <property type="evidence" value="ECO:0007669"/>
    <property type="project" value="UniProtKB-ARBA"/>
</dbReference>
<dbReference type="SUPFAM" id="SSF56529">
    <property type="entry name" value="FAH"/>
    <property type="match status" value="1"/>
</dbReference>
<dbReference type="GO" id="GO:0016787">
    <property type="term" value="F:hydrolase activity"/>
    <property type="evidence" value="ECO:0007669"/>
    <property type="project" value="UniProtKB-KW"/>
</dbReference>
<evidence type="ECO:0000313" key="5">
    <source>
        <dbReference type="Proteomes" id="UP000799440"/>
    </source>
</evidence>
<dbReference type="Gene3D" id="3.90.850.10">
    <property type="entry name" value="Fumarylacetoacetase-like, C-terminal domain"/>
    <property type="match status" value="1"/>
</dbReference>
<dbReference type="FunFam" id="3.90.850.10:FF:000002">
    <property type="entry name" value="2-hydroxyhepta-2,4-diene-1,7-dioate isomerase"/>
    <property type="match status" value="1"/>
</dbReference>
<keyword evidence="5" id="KW-1185">Reference proteome</keyword>
<accession>A0A6A6VMS1</accession>
<proteinExistence type="inferred from homology"/>
<dbReference type="PANTHER" id="PTHR11820">
    <property type="entry name" value="ACYLPYRUVASE"/>
    <property type="match status" value="1"/>
</dbReference>
<dbReference type="EMBL" id="MU006561">
    <property type="protein sequence ID" value="KAF2751898.1"/>
    <property type="molecule type" value="Genomic_DNA"/>
</dbReference>
<dbReference type="PANTHER" id="PTHR11820:SF100">
    <property type="entry name" value="FUMARYLACETOACETATE HYDROLASE FAMILY PROTEIN (AFU_ORTHOLOGUE AFUA_4G01490)"/>
    <property type="match status" value="1"/>
</dbReference>
<gene>
    <name evidence="4" type="ORF">M011DRAFT_393468</name>
</gene>
<dbReference type="InterPro" id="IPR011234">
    <property type="entry name" value="Fumarylacetoacetase-like_C"/>
</dbReference>
<feature type="domain" description="Fumarylacetoacetase-like C-terminal" evidence="3">
    <location>
        <begin position="82"/>
        <end position="295"/>
    </location>
</feature>
<sequence>MAPNWRRLIRFESTDGRVLRGEPILPSPDFDVGSTTAETELKAKVIQVADNDIFSEQTHVTNEEVTVKTLLGPVSASGVPIIRCIGLNFIKHIKEGGRTLPPYPTSFIKAPTCLQDHGSPITIPKIAQDSQADYEGELCIIISRDAKNVPESEASHYIGGYLAGNDVSSRKLQRDPNLAGTVPQWNFSKGFDTYCPLGPQIVSRSEIPDPSVLYLKTRVNGEVRQSETMGDLCFKVPYLVSYLSQGTTLKKGTVIMTGTPSGVGYAMKPTPQFLKPGDVVEVEILPKIGTLRNPVEYEEGGLLVPPQKEV</sequence>
<comment type="similarity">
    <text evidence="1">Belongs to the FAH family.</text>
</comment>
<evidence type="ECO:0000259" key="3">
    <source>
        <dbReference type="Pfam" id="PF01557"/>
    </source>
</evidence>
<keyword evidence="2" id="KW-0479">Metal-binding</keyword>
<dbReference type="GO" id="GO:0006107">
    <property type="term" value="P:oxaloacetate metabolic process"/>
    <property type="evidence" value="ECO:0007669"/>
    <property type="project" value="UniProtKB-ARBA"/>
</dbReference>
<protein>
    <submittedName>
        <fullName evidence="4">Fumarylacetoacetate hydrolase family protein-like protein</fullName>
    </submittedName>
</protein>
<evidence type="ECO:0000313" key="4">
    <source>
        <dbReference type="EMBL" id="KAF2751898.1"/>
    </source>
</evidence>
<reference evidence="4" key="1">
    <citation type="journal article" date="2020" name="Stud. Mycol.">
        <title>101 Dothideomycetes genomes: a test case for predicting lifestyles and emergence of pathogens.</title>
        <authorList>
            <person name="Haridas S."/>
            <person name="Albert R."/>
            <person name="Binder M."/>
            <person name="Bloem J."/>
            <person name="Labutti K."/>
            <person name="Salamov A."/>
            <person name="Andreopoulos B."/>
            <person name="Baker S."/>
            <person name="Barry K."/>
            <person name="Bills G."/>
            <person name="Bluhm B."/>
            <person name="Cannon C."/>
            <person name="Castanera R."/>
            <person name="Culley D."/>
            <person name="Daum C."/>
            <person name="Ezra D."/>
            <person name="Gonzalez J."/>
            <person name="Henrissat B."/>
            <person name="Kuo A."/>
            <person name="Liang C."/>
            <person name="Lipzen A."/>
            <person name="Lutzoni F."/>
            <person name="Magnuson J."/>
            <person name="Mondo S."/>
            <person name="Nolan M."/>
            <person name="Ohm R."/>
            <person name="Pangilinan J."/>
            <person name="Park H.-J."/>
            <person name="Ramirez L."/>
            <person name="Alfaro M."/>
            <person name="Sun H."/>
            <person name="Tritt A."/>
            <person name="Yoshinaga Y."/>
            <person name="Zwiers L.-H."/>
            <person name="Turgeon B."/>
            <person name="Goodwin S."/>
            <person name="Spatafora J."/>
            <person name="Crous P."/>
            <person name="Grigoriev I."/>
        </authorList>
    </citation>
    <scope>NUCLEOTIDE SEQUENCE</scope>
    <source>
        <strain evidence="4">CBS 119925</strain>
    </source>
</reference>
<dbReference type="OrthoDB" id="411064at2759"/>
<keyword evidence="4" id="KW-0378">Hydrolase</keyword>
<organism evidence="4 5">
    <name type="scientific">Sporormia fimetaria CBS 119925</name>
    <dbReference type="NCBI Taxonomy" id="1340428"/>
    <lineage>
        <taxon>Eukaryota</taxon>
        <taxon>Fungi</taxon>
        <taxon>Dikarya</taxon>
        <taxon>Ascomycota</taxon>
        <taxon>Pezizomycotina</taxon>
        <taxon>Dothideomycetes</taxon>
        <taxon>Pleosporomycetidae</taxon>
        <taxon>Pleosporales</taxon>
        <taxon>Sporormiaceae</taxon>
        <taxon>Sporormia</taxon>
    </lineage>
</organism>
<evidence type="ECO:0000256" key="1">
    <source>
        <dbReference type="ARBA" id="ARBA00010211"/>
    </source>
</evidence>
<dbReference type="InterPro" id="IPR036663">
    <property type="entry name" value="Fumarylacetoacetase_C_sf"/>
</dbReference>
<evidence type="ECO:0000256" key="2">
    <source>
        <dbReference type="ARBA" id="ARBA00022723"/>
    </source>
</evidence>
<dbReference type="AlphaFoldDB" id="A0A6A6VMS1"/>